<keyword evidence="5 7" id="KW-1133">Transmembrane helix</keyword>
<comment type="caution">
    <text evidence="8">The sequence shown here is derived from an EMBL/GenBank/DDBJ whole genome shotgun (WGS) entry which is preliminary data.</text>
</comment>
<dbReference type="SUPFAM" id="SSF103473">
    <property type="entry name" value="MFS general substrate transporter"/>
    <property type="match status" value="1"/>
</dbReference>
<evidence type="ECO:0000256" key="5">
    <source>
        <dbReference type="ARBA" id="ARBA00022989"/>
    </source>
</evidence>
<evidence type="ECO:0000256" key="3">
    <source>
        <dbReference type="ARBA" id="ARBA00022448"/>
    </source>
</evidence>
<evidence type="ECO:0000256" key="7">
    <source>
        <dbReference type="SAM" id="Phobius"/>
    </source>
</evidence>
<evidence type="ECO:0000313" key="8">
    <source>
        <dbReference type="EMBL" id="MFD1330691.1"/>
    </source>
</evidence>
<dbReference type="Pfam" id="PF07690">
    <property type="entry name" value="MFS_1"/>
    <property type="match status" value="1"/>
</dbReference>
<dbReference type="Gene3D" id="1.20.1250.20">
    <property type="entry name" value="MFS general substrate transporter like domains"/>
    <property type="match status" value="1"/>
</dbReference>
<comment type="subcellular location">
    <subcellularLocation>
        <location evidence="1">Membrane</location>
        <topology evidence="1">Multi-pass membrane protein</topology>
    </subcellularLocation>
</comment>
<evidence type="ECO:0000256" key="2">
    <source>
        <dbReference type="ARBA" id="ARBA00008335"/>
    </source>
</evidence>
<keyword evidence="4 7" id="KW-0812">Transmembrane</keyword>
<proteinExistence type="inferred from homology"/>
<dbReference type="PANTHER" id="PTHR12778:SF10">
    <property type="entry name" value="MAJOR FACILITATOR SUPERFAMILY DOMAIN-CONTAINING PROTEIN 3"/>
    <property type="match status" value="1"/>
</dbReference>
<dbReference type="InterPro" id="IPR004752">
    <property type="entry name" value="AmpG_permease/AT-1"/>
</dbReference>
<evidence type="ECO:0000256" key="1">
    <source>
        <dbReference type="ARBA" id="ARBA00004141"/>
    </source>
</evidence>
<keyword evidence="3" id="KW-0813">Transport</keyword>
<evidence type="ECO:0000256" key="6">
    <source>
        <dbReference type="ARBA" id="ARBA00023136"/>
    </source>
</evidence>
<keyword evidence="6 7" id="KW-0472">Membrane</keyword>
<accession>A0ABW3Z3F3</accession>
<feature type="transmembrane region" description="Helical" evidence="7">
    <location>
        <begin position="64"/>
        <end position="84"/>
    </location>
</feature>
<reference evidence="9" key="1">
    <citation type="journal article" date="2019" name="Int. J. Syst. Evol. Microbiol.">
        <title>The Global Catalogue of Microorganisms (GCM) 10K type strain sequencing project: providing services to taxonomists for standard genome sequencing and annotation.</title>
        <authorList>
            <consortium name="The Broad Institute Genomics Platform"/>
            <consortium name="The Broad Institute Genome Sequencing Center for Infectious Disease"/>
            <person name="Wu L."/>
            <person name="Ma J."/>
        </authorList>
    </citation>
    <scope>NUCLEOTIDE SEQUENCE [LARGE SCALE GENOMIC DNA]</scope>
    <source>
        <strain evidence="9">CCUG 61696</strain>
    </source>
</reference>
<sequence length="389" mass="40267">MLNIVQGMPGYFFTVGVPAMLRDSGASLATVSLAYVIWIPWALKWLWAPYFDNPAAAPFHSRVAWLRALPIMMAAVFLLVAFFPPGSQQWPLIAISLLSATVGATLQVVLAAWLIENSSTKERALANAAQVAGVTLGGVFGGGLILTLGDRYGWVGAIAVVSAIIAGLSFSTWFEKPATTAGSFARKARDGAWAAWKGLFVRPGFGRLLLLIVLAGGAAGADALLPAIMIDRGFTASEVGWIISTLGLGSILPASLLAGWLVRQKGAFVAIACLYALKGLTLAALALSGALPPVGVAGLVVLDCALSGALMVATYQLYMGFADVEHAATDYGLMTSLEAAFRLVGGLIAGQAGDALGYPTIFAGSALAAALAVLCALAFRPQLRPNEAT</sequence>
<feature type="transmembrane region" description="Helical" evidence="7">
    <location>
        <begin position="268"/>
        <end position="290"/>
    </location>
</feature>
<feature type="transmembrane region" description="Helical" evidence="7">
    <location>
        <begin position="127"/>
        <end position="146"/>
    </location>
</feature>
<name>A0ABW3Z3F3_9HYPH</name>
<dbReference type="InterPro" id="IPR036259">
    <property type="entry name" value="MFS_trans_sf"/>
</dbReference>
<feature type="transmembrane region" description="Helical" evidence="7">
    <location>
        <begin position="241"/>
        <end position="261"/>
    </location>
</feature>
<evidence type="ECO:0000313" key="9">
    <source>
        <dbReference type="Proteomes" id="UP001597171"/>
    </source>
</evidence>
<feature type="transmembrane region" description="Helical" evidence="7">
    <location>
        <begin position="90"/>
        <end position="115"/>
    </location>
</feature>
<comment type="similarity">
    <text evidence="2">Belongs to the major facilitator superfamily.</text>
</comment>
<feature type="transmembrane region" description="Helical" evidence="7">
    <location>
        <begin position="356"/>
        <end position="379"/>
    </location>
</feature>
<organism evidence="8 9">
    <name type="scientific">Methylopila musalis</name>
    <dbReference type="NCBI Taxonomy" id="1134781"/>
    <lineage>
        <taxon>Bacteria</taxon>
        <taxon>Pseudomonadati</taxon>
        <taxon>Pseudomonadota</taxon>
        <taxon>Alphaproteobacteria</taxon>
        <taxon>Hyphomicrobiales</taxon>
        <taxon>Methylopilaceae</taxon>
        <taxon>Methylopila</taxon>
    </lineage>
</organism>
<dbReference type="InterPro" id="IPR011701">
    <property type="entry name" value="MFS"/>
</dbReference>
<dbReference type="EMBL" id="JBHTMX010000004">
    <property type="protein sequence ID" value="MFD1330691.1"/>
    <property type="molecule type" value="Genomic_DNA"/>
</dbReference>
<dbReference type="PANTHER" id="PTHR12778">
    <property type="entry name" value="SOLUTE CARRIER FAMILY 33 ACETYL-COA TRANSPORTER -RELATED"/>
    <property type="match status" value="1"/>
</dbReference>
<evidence type="ECO:0000256" key="4">
    <source>
        <dbReference type="ARBA" id="ARBA00022692"/>
    </source>
</evidence>
<feature type="transmembrane region" description="Helical" evidence="7">
    <location>
        <begin position="331"/>
        <end position="350"/>
    </location>
</feature>
<feature type="transmembrane region" description="Helical" evidence="7">
    <location>
        <begin position="296"/>
        <end position="319"/>
    </location>
</feature>
<dbReference type="Proteomes" id="UP001597171">
    <property type="component" value="Unassembled WGS sequence"/>
</dbReference>
<keyword evidence="9" id="KW-1185">Reference proteome</keyword>
<feature type="transmembrane region" description="Helical" evidence="7">
    <location>
        <begin position="25"/>
        <end position="43"/>
    </location>
</feature>
<dbReference type="RefSeq" id="WP_378773885.1">
    <property type="nucleotide sequence ID" value="NZ_JBHTMX010000004.1"/>
</dbReference>
<feature type="transmembrane region" description="Helical" evidence="7">
    <location>
        <begin position="152"/>
        <end position="174"/>
    </location>
</feature>
<gene>
    <name evidence="8" type="ORF">ACFQ4O_01610</name>
</gene>
<feature type="transmembrane region" description="Helical" evidence="7">
    <location>
        <begin position="208"/>
        <end position="229"/>
    </location>
</feature>
<protein>
    <submittedName>
        <fullName evidence="8">MFS transporter</fullName>
    </submittedName>
</protein>